<dbReference type="RefSeq" id="WP_160223965.1">
    <property type="nucleotide sequence ID" value="NZ_CP029149.1"/>
</dbReference>
<dbReference type="AlphaFoldDB" id="A0A6P1QT41"/>
<evidence type="ECO:0000313" key="2">
    <source>
        <dbReference type="Proteomes" id="UP000464318"/>
    </source>
</evidence>
<keyword evidence="2" id="KW-1185">Reference proteome</keyword>
<proteinExistence type="predicted"/>
<dbReference type="Proteomes" id="UP000464318">
    <property type="component" value="Chromosome"/>
</dbReference>
<dbReference type="KEGG" id="bcad:DBX24_03185"/>
<accession>A0A6P1QT41</accession>
<protein>
    <submittedName>
        <fullName evidence="1">Uncharacterized protein</fullName>
    </submittedName>
</protein>
<evidence type="ECO:0000313" key="1">
    <source>
        <dbReference type="EMBL" id="QHN64969.1"/>
    </source>
</evidence>
<sequence length="272" mass="30887">MTDKIDENALPISAGESTFVAFIIFINNLKSNFIKMKQKLNLLMTLLVSMMGYAHHIWLETKPVAELGSKHEVRLYFGDMEEVTPVAQWFSDLKEVEVIVQTPSGKVIKLETEDKGLYSAGYFEATEKGIYTVSFNHLVKDAFKGMKIRYQSVGFVSTDASINKKLTLGDKDYFQLVLQTKIKDGKRNYQMLKSDHLSDKIKVRIELNGGEPKSVRVDKKGNFSFSPVNKDKYMLRFSSSKTVNEKYNGADVNVEYTSLVYVGGTEYVNYSN</sequence>
<dbReference type="EMBL" id="CP029149">
    <property type="protein sequence ID" value="QHN64969.1"/>
    <property type="molecule type" value="Genomic_DNA"/>
</dbReference>
<gene>
    <name evidence="1" type="ORF">DBX24_03185</name>
</gene>
<reference evidence="1 2" key="1">
    <citation type="submission" date="2018-04" db="EMBL/GenBank/DDBJ databases">
        <title>Characteristic and Complete Genome Sequencing of A Novel Member of Infective Endocarditis Causative Bacteria: Bergeyella cardium QL-PH.</title>
        <authorList>
            <person name="Pan H."/>
            <person name="Sun E."/>
            <person name="Zhang Y."/>
        </authorList>
    </citation>
    <scope>NUCLEOTIDE SEQUENCE [LARGE SCALE GENOMIC DNA]</scope>
    <source>
        <strain evidence="1 2">HPQL</strain>
    </source>
</reference>
<name>A0A6P1QT41_9FLAO</name>
<dbReference type="OrthoDB" id="1148550at2"/>
<organism evidence="1 2">
    <name type="scientific">Bergeyella cardium</name>
    <dbReference type="NCBI Taxonomy" id="1585976"/>
    <lineage>
        <taxon>Bacteria</taxon>
        <taxon>Pseudomonadati</taxon>
        <taxon>Bacteroidota</taxon>
        <taxon>Flavobacteriia</taxon>
        <taxon>Flavobacteriales</taxon>
        <taxon>Weeksellaceae</taxon>
        <taxon>Bergeyella</taxon>
    </lineage>
</organism>